<evidence type="ECO:0000313" key="2">
    <source>
        <dbReference type="Proteomes" id="UP000603640"/>
    </source>
</evidence>
<organism evidence="1 2">
    <name type="scientific">Pontibacter cellulosilyticus</name>
    <dbReference type="NCBI Taxonomy" id="1720253"/>
    <lineage>
        <taxon>Bacteria</taxon>
        <taxon>Pseudomonadati</taxon>
        <taxon>Bacteroidota</taxon>
        <taxon>Cytophagia</taxon>
        <taxon>Cytophagales</taxon>
        <taxon>Hymenobacteraceae</taxon>
        <taxon>Pontibacter</taxon>
    </lineage>
</organism>
<reference evidence="1" key="1">
    <citation type="submission" date="2020-08" db="EMBL/GenBank/DDBJ databases">
        <title>Pontibacter sp. SD6 16S ribosomal RNA gene Genome sequencing and assembly.</title>
        <authorList>
            <person name="Kang M."/>
        </authorList>
    </citation>
    <scope>NUCLEOTIDE SEQUENCE</scope>
    <source>
        <strain evidence="1">SD6</strain>
    </source>
</reference>
<proteinExistence type="predicted"/>
<dbReference type="AlphaFoldDB" id="A0A923N3X7"/>
<protein>
    <submittedName>
        <fullName evidence="1">Cyclase</fullName>
    </submittedName>
</protein>
<dbReference type="EMBL" id="JACRVF010000001">
    <property type="protein sequence ID" value="MBC5992053.1"/>
    <property type="molecule type" value="Genomic_DNA"/>
</dbReference>
<gene>
    <name evidence="1" type="ORF">H8S84_04295</name>
</gene>
<accession>A0A923N3X7</accession>
<comment type="caution">
    <text evidence="1">The sequence shown here is derived from an EMBL/GenBank/DDBJ whole genome shotgun (WGS) entry which is preliminary data.</text>
</comment>
<evidence type="ECO:0000313" key="1">
    <source>
        <dbReference type="EMBL" id="MBC5992053.1"/>
    </source>
</evidence>
<dbReference type="RefSeq" id="WP_187066017.1">
    <property type="nucleotide sequence ID" value="NZ_JACRVF010000001.1"/>
</dbReference>
<dbReference type="Proteomes" id="UP000603640">
    <property type="component" value="Unassembled WGS sequence"/>
</dbReference>
<name>A0A923N3X7_9BACT</name>
<keyword evidence="2" id="KW-1185">Reference proteome</keyword>
<sequence length="93" mass="10912">MGYLLIRHEVNDFDHWKTAYNEHKGAREKAGLRDLYLLQNKYNHNEVVILFETENDHRAQDFIESEDLKKAMERAGVVGMPEIRMLEGESAHV</sequence>